<dbReference type="EMBL" id="BMWH01000007">
    <property type="protein sequence ID" value="GGZ85874.1"/>
    <property type="molecule type" value="Genomic_DNA"/>
</dbReference>
<comment type="caution">
    <text evidence="1">The sequence shown here is derived from an EMBL/GenBank/DDBJ whole genome shotgun (WGS) entry which is preliminary data.</text>
</comment>
<gene>
    <name evidence="1" type="ORF">GCM10010389_25260</name>
</gene>
<organism evidence="1 2">
    <name type="scientific">Streptomyces echinoruber</name>
    <dbReference type="NCBI Taxonomy" id="68898"/>
    <lineage>
        <taxon>Bacteria</taxon>
        <taxon>Bacillati</taxon>
        <taxon>Actinomycetota</taxon>
        <taxon>Actinomycetes</taxon>
        <taxon>Kitasatosporales</taxon>
        <taxon>Streptomycetaceae</taxon>
        <taxon>Streptomyces</taxon>
    </lineage>
</organism>
<name>A0A918R5S2_9ACTN</name>
<reference evidence="1" key="2">
    <citation type="submission" date="2020-09" db="EMBL/GenBank/DDBJ databases">
        <authorList>
            <person name="Sun Q."/>
            <person name="Ohkuma M."/>
        </authorList>
    </citation>
    <scope>NUCLEOTIDE SEQUENCE</scope>
    <source>
        <strain evidence="1">JCM 5016</strain>
    </source>
</reference>
<evidence type="ECO:0000313" key="1">
    <source>
        <dbReference type="EMBL" id="GGZ85874.1"/>
    </source>
</evidence>
<reference evidence="1" key="1">
    <citation type="journal article" date="2014" name="Int. J. Syst. Evol. Microbiol.">
        <title>Complete genome sequence of Corynebacterium casei LMG S-19264T (=DSM 44701T), isolated from a smear-ripened cheese.</title>
        <authorList>
            <consortium name="US DOE Joint Genome Institute (JGI-PGF)"/>
            <person name="Walter F."/>
            <person name="Albersmeier A."/>
            <person name="Kalinowski J."/>
            <person name="Ruckert C."/>
        </authorList>
    </citation>
    <scope>NUCLEOTIDE SEQUENCE</scope>
    <source>
        <strain evidence="1">JCM 5016</strain>
    </source>
</reference>
<dbReference type="InterPro" id="IPR046036">
    <property type="entry name" value="DUF5994"/>
</dbReference>
<dbReference type="Pfam" id="PF19457">
    <property type="entry name" value="DUF5994"/>
    <property type="match status" value="1"/>
</dbReference>
<evidence type="ECO:0000313" key="2">
    <source>
        <dbReference type="Proteomes" id="UP000623010"/>
    </source>
</evidence>
<keyword evidence="2" id="KW-1185">Reference proteome</keyword>
<protein>
    <submittedName>
        <fullName evidence="1">Uncharacterized protein</fullName>
    </submittedName>
</protein>
<proteinExistence type="predicted"/>
<accession>A0A918R5S2</accession>
<dbReference type="AlphaFoldDB" id="A0A918R5S2"/>
<dbReference type="RefSeq" id="WP_190057475.1">
    <property type="nucleotide sequence ID" value="NZ_BMWH01000007.1"/>
</dbReference>
<dbReference type="Proteomes" id="UP000623010">
    <property type="component" value="Unassembled WGS sequence"/>
</dbReference>
<sequence>MDAAPPPLHSPTSATSARLRLAAQPEHGRQPRAIDGAWWPRSYDLAAELPALLAELPPDCGEITSVTVSSALWPAGPARILVADRPVRLCRTTHASQDPPTICLLAPGCGRLDLLVVPPDASETDARRLMDSVT</sequence>